<feature type="signal peptide" evidence="2">
    <location>
        <begin position="1"/>
        <end position="27"/>
    </location>
</feature>
<dbReference type="Gene3D" id="1.20.140.40">
    <property type="entry name" value="Invertase/pectin methylesterase inhibitor family protein"/>
    <property type="match status" value="1"/>
</dbReference>
<protein>
    <submittedName>
        <fullName evidence="4">Pectinesterase inhibitor domain</fullName>
    </submittedName>
</protein>
<keyword evidence="1 2" id="KW-0732">Signal</keyword>
<accession>A0AAN8VBN6</accession>
<dbReference type="Pfam" id="PF04043">
    <property type="entry name" value="PMEI"/>
    <property type="match status" value="1"/>
</dbReference>
<dbReference type="PANTHER" id="PTHR31080">
    <property type="entry name" value="PECTINESTERASE INHIBITOR-LIKE"/>
    <property type="match status" value="1"/>
</dbReference>
<dbReference type="CDD" id="cd15798">
    <property type="entry name" value="PMEI-like_3"/>
    <property type="match status" value="1"/>
</dbReference>
<feature type="domain" description="Pectinesterase inhibitor" evidence="3">
    <location>
        <begin position="35"/>
        <end position="194"/>
    </location>
</feature>
<evidence type="ECO:0000256" key="1">
    <source>
        <dbReference type="ARBA" id="ARBA00022729"/>
    </source>
</evidence>
<proteinExistence type="predicted"/>
<evidence type="ECO:0000259" key="3">
    <source>
        <dbReference type="SMART" id="SM00856"/>
    </source>
</evidence>
<keyword evidence="5" id="KW-1185">Reference proteome</keyword>
<dbReference type="SUPFAM" id="SSF101148">
    <property type="entry name" value="Plant invertase/pectin methylesterase inhibitor"/>
    <property type="match status" value="1"/>
</dbReference>
<organism evidence="4 5">
    <name type="scientific">Dillenia turbinata</name>
    <dbReference type="NCBI Taxonomy" id="194707"/>
    <lineage>
        <taxon>Eukaryota</taxon>
        <taxon>Viridiplantae</taxon>
        <taxon>Streptophyta</taxon>
        <taxon>Embryophyta</taxon>
        <taxon>Tracheophyta</taxon>
        <taxon>Spermatophyta</taxon>
        <taxon>Magnoliopsida</taxon>
        <taxon>eudicotyledons</taxon>
        <taxon>Gunneridae</taxon>
        <taxon>Pentapetalae</taxon>
        <taxon>Dilleniales</taxon>
        <taxon>Dilleniaceae</taxon>
        <taxon>Dillenia</taxon>
    </lineage>
</organism>
<dbReference type="InterPro" id="IPR051955">
    <property type="entry name" value="PME_Inhibitor"/>
</dbReference>
<feature type="chain" id="PRO_5043004228" evidence="2">
    <location>
        <begin position="28"/>
        <end position="202"/>
    </location>
</feature>
<sequence>MARLSISLVLLVVVSILSLCFPAESAAAPASKTTSTTNFIKASCKVTRYPAVCVQSLAVYATTIQQSRKELAHTALAVSLARAQSMKQFVTKLTKFRGLKHREYEAIKDCAEEISDTIDRISNSVQELKSMGTGSGQDFSWHMSNVETWVSAALTDENTCFDGFAGQAMDGRIKNSVRARVINVAQVTSNALALVNQFAGRH</sequence>
<dbReference type="InterPro" id="IPR035513">
    <property type="entry name" value="Invertase/methylesterase_inhib"/>
</dbReference>
<gene>
    <name evidence="4" type="ORF">RJ641_008096</name>
</gene>
<dbReference type="InterPro" id="IPR006501">
    <property type="entry name" value="Pectinesterase_inhib_dom"/>
</dbReference>
<dbReference type="EMBL" id="JBAMMX010000015">
    <property type="protein sequence ID" value="KAK6926377.1"/>
    <property type="molecule type" value="Genomic_DNA"/>
</dbReference>
<dbReference type="SMART" id="SM00856">
    <property type="entry name" value="PMEI"/>
    <property type="match status" value="1"/>
</dbReference>
<evidence type="ECO:0000313" key="5">
    <source>
        <dbReference type="Proteomes" id="UP001370490"/>
    </source>
</evidence>
<dbReference type="Proteomes" id="UP001370490">
    <property type="component" value="Unassembled WGS sequence"/>
</dbReference>
<dbReference type="NCBIfam" id="TIGR01614">
    <property type="entry name" value="PME_inhib"/>
    <property type="match status" value="1"/>
</dbReference>
<comment type="caution">
    <text evidence="4">The sequence shown here is derived from an EMBL/GenBank/DDBJ whole genome shotgun (WGS) entry which is preliminary data.</text>
</comment>
<dbReference type="PANTHER" id="PTHR31080:SF87">
    <property type="entry name" value="PECTINESTERASE INHIBITOR 7"/>
    <property type="match status" value="1"/>
</dbReference>
<evidence type="ECO:0000313" key="4">
    <source>
        <dbReference type="EMBL" id="KAK6926377.1"/>
    </source>
</evidence>
<reference evidence="4 5" key="1">
    <citation type="submission" date="2023-12" db="EMBL/GenBank/DDBJ databases">
        <title>A high-quality genome assembly for Dillenia turbinata (Dilleniales).</title>
        <authorList>
            <person name="Chanderbali A."/>
        </authorList>
    </citation>
    <scope>NUCLEOTIDE SEQUENCE [LARGE SCALE GENOMIC DNA]</scope>
    <source>
        <strain evidence="4">LSX21</strain>
        <tissue evidence="4">Leaf</tissue>
    </source>
</reference>
<name>A0AAN8VBN6_9MAGN</name>
<evidence type="ECO:0000256" key="2">
    <source>
        <dbReference type="SAM" id="SignalP"/>
    </source>
</evidence>
<dbReference type="GO" id="GO:0046910">
    <property type="term" value="F:pectinesterase inhibitor activity"/>
    <property type="evidence" value="ECO:0007669"/>
    <property type="project" value="UniProtKB-ARBA"/>
</dbReference>
<dbReference type="AlphaFoldDB" id="A0AAN8VBN6"/>
<dbReference type="FunFam" id="1.20.140.40:FF:000005">
    <property type="entry name" value="Pectin methylesterase inhibitor 1"/>
    <property type="match status" value="1"/>
</dbReference>